<feature type="active site" description="Acyl-ester intermediate" evidence="7">
    <location>
        <position position="72"/>
    </location>
</feature>
<evidence type="ECO:0000313" key="13">
    <source>
        <dbReference type="EMBL" id="CAA9582084.1"/>
    </source>
</evidence>
<evidence type="ECO:0000256" key="4">
    <source>
        <dbReference type="ARBA" id="ARBA00022960"/>
    </source>
</evidence>
<dbReference type="GO" id="GO:0009002">
    <property type="term" value="F:serine-type D-Ala-D-Ala carboxypeptidase activity"/>
    <property type="evidence" value="ECO:0007669"/>
    <property type="project" value="UniProtKB-EC"/>
</dbReference>
<keyword evidence="13" id="KW-0645">Protease</keyword>
<dbReference type="EC" id="3.4.16.4" evidence="13"/>
<dbReference type="Gene3D" id="3.40.710.10">
    <property type="entry name" value="DD-peptidase/beta-lactamase superfamily"/>
    <property type="match status" value="1"/>
</dbReference>
<dbReference type="GO" id="GO:0009252">
    <property type="term" value="P:peptidoglycan biosynthetic process"/>
    <property type="evidence" value="ECO:0007669"/>
    <property type="project" value="UniProtKB-KW"/>
</dbReference>
<keyword evidence="3 13" id="KW-0378">Hydrolase</keyword>
<keyword evidence="5" id="KW-0573">Peptidoglycan synthesis</keyword>
<evidence type="ECO:0000256" key="11">
    <source>
        <dbReference type="SAM" id="SignalP"/>
    </source>
</evidence>
<dbReference type="Pfam" id="PF00768">
    <property type="entry name" value="Peptidase_S11"/>
    <property type="match status" value="1"/>
</dbReference>
<feature type="active site" evidence="7">
    <location>
        <position position="128"/>
    </location>
</feature>
<keyword evidence="4" id="KW-0133">Cell shape</keyword>
<evidence type="ECO:0000256" key="8">
    <source>
        <dbReference type="PIRSR" id="PIRSR618044-2"/>
    </source>
</evidence>
<dbReference type="PRINTS" id="PR00725">
    <property type="entry name" value="DADACBPTASE1"/>
</dbReference>
<evidence type="ECO:0000256" key="3">
    <source>
        <dbReference type="ARBA" id="ARBA00022801"/>
    </source>
</evidence>
<dbReference type="SUPFAM" id="SSF56601">
    <property type="entry name" value="beta-lactamase/transpeptidase-like"/>
    <property type="match status" value="1"/>
</dbReference>
<feature type="signal peptide" evidence="11">
    <location>
        <begin position="1"/>
        <end position="35"/>
    </location>
</feature>
<dbReference type="GO" id="GO:0006508">
    <property type="term" value="P:proteolysis"/>
    <property type="evidence" value="ECO:0007669"/>
    <property type="project" value="InterPro"/>
</dbReference>
<reference evidence="13" key="1">
    <citation type="submission" date="2020-02" db="EMBL/GenBank/DDBJ databases">
        <authorList>
            <person name="Meier V. D."/>
        </authorList>
    </citation>
    <scope>NUCLEOTIDE SEQUENCE</scope>
    <source>
        <strain evidence="13">AVDCRST_MAG59</strain>
    </source>
</reference>
<comment type="similarity">
    <text evidence="1 9">Belongs to the peptidase S11 family.</text>
</comment>
<evidence type="ECO:0000256" key="1">
    <source>
        <dbReference type="ARBA" id="ARBA00007164"/>
    </source>
</evidence>
<name>A0A6J4VKK7_9BACT</name>
<evidence type="ECO:0000256" key="10">
    <source>
        <dbReference type="SAM" id="Phobius"/>
    </source>
</evidence>
<evidence type="ECO:0000256" key="9">
    <source>
        <dbReference type="RuleBase" id="RU004016"/>
    </source>
</evidence>
<keyword evidence="10" id="KW-1133">Transmembrane helix</keyword>
<dbReference type="InterPro" id="IPR001967">
    <property type="entry name" value="Peptidase_S11_N"/>
</dbReference>
<keyword evidence="10" id="KW-0812">Transmembrane</keyword>
<dbReference type="PANTHER" id="PTHR21581:SF33">
    <property type="entry name" value="D-ALANYL-D-ALANINE CARBOXYPEPTIDASE DACB"/>
    <property type="match status" value="1"/>
</dbReference>
<evidence type="ECO:0000256" key="2">
    <source>
        <dbReference type="ARBA" id="ARBA00022729"/>
    </source>
</evidence>
<gene>
    <name evidence="13" type="ORF">AVDCRST_MAG59-4930</name>
</gene>
<feature type="domain" description="Peptidase S11 D-alanyl-D-alanine carboxypeptidase A N-terminal" evidence="12">
    <location>
        <begin position="39"/>
        <end position="268"/>
    </location>
</feature>
<dbReference type="InterPro" id="IPR018044">
    <property type="entry name" value="Peptidase_S11"/>
</dbReference>
<evidence type="ECO:0000259" key="12">
    <source>
        <dbReference type="Pfam" id="PF00768"/>
    </source>
</evidence>
<dbReference type="PANTHER" id="PTHR21581">
    <property type="entry name" value="D-ALANYL-D-ALANINE CARBOXYPEPTIDASE"/>
    <property type="match status" value="1"/>
</dbReference>
<keyword evidence="10" id="KW-0472">Membrane</keyword>
<dbReference type="EMBL" id="CADCWF010000351">
    <property type="protein sequence ID" value="CAA9582084.1"/>
    <property type="molecule type" value="Genomic_DNA"/>
</dbReference>
<evidence type="ECO:0000256" key="7">
    <source>
        <dbReference type="PIRSR" id="PIRSR618044-1"/>
    </source>
</evidence>
<sequence>MSACHQSGSALFRTCGAVILAFLAVSLWATTPAPAQTDPDLSIVSKYYIVVDAETGEVFAQRGAHEPVAPASLTKIFTSIEAIEAAPPGYEIVTSEADLVELDATQVGFGPGETFTAEDLLYGMMLPSGNDAARAIARALGAGEGDSAEQAVGRFMDRINGRVRDMGLTETTLVNPDGWGVPGHRSSAHDLAAFTMYALKYPRFVEAISTETYETSTGGYELVNTNKRLGVDDDLIGGKTGYDDTAGYCLMQVARRGDDTMIAVTLDGVAPDVWYDDNRALLDYAFEQKAARRDSPIELGAEVVRYLDPDAAVIARLARSNSYIAPVPDPALFAFAAGSAPASEPPTAASSTAIANQVQAEAPIRLHSGASVNGLGFALLITAFLAGISALRVRRTATGAGSPAA</sequence>
<feature type="active site" description="Proton acceptor" evidence="7">
    <location>
        <position position="75"/>
    </location>
</feature>
<protein>
    <submittedName>
        <fullName evidence="13">D-alanyl-D-alanine carboxypeptidase</fullName>
        <ecNumber evidence="13">3.4.16.4</ecNumber>
    </submittedName>
</protein>
<evidence type="ECO:0000256" key="5">
    <source>
        <dbReference type="ARBA" id="ARBA00022984"/>
    </source>
</evidence>
<keyword evidence="6" id="KW-0961">Cell wall biogenesis/degradation</keyword>
<keyword evidence="13" id="KW-0121">Carboxypeptidase</keyword>
<feature type="transmembrane region" description="Helical" evidence="10">
    <location>
        <begin position="374"/>
        <end position="393"/>
    </location>
</feature>
<proteinExistence type="inferred from homology"/>
<accession>A0A6J4VKK7</accession>
<evidence type="ECO:0000256" key="6">
    <source>
        <dbReference type="ARBA" id="ARBA00023316"/>
    </source>
</evidence>
<dbReference type="InterPro" id="IPR012338">
    <property type="entry name" value="Beta-lactam/transpept-like"/>
</dbReference>
<dbReference type="GO" id="GO:0008360">
    <property type="term" value="P:regulation of cell shape"/>
    <property type="evidence" value="ECO:0007669"/>
    <property type="project" value="UniProtKB-KW"/>
</dbReference>
<organism evidence="13">
    <name type="scientific">uncultured Thermomicrobiales bacterium</name>
    <dbReference type="NCBI Taxonomy" id="1645740"/>
    <lineage>
        <taxon>Bacteria</taxon>
        <taxon>Pseudomonadati</taxon>
        <taxon>Thermomicrobiota</taxon>
        <taxon>Thermomicrobia</taxon>
        <taxon>Thermomicrobiales</taxon>
        <taxon>environmental samples</taxon>
    </lineage>
</organism>
<dbReference type="AlphaFoldDB" id="A0A6J4VKK7"/>
<dbReference type="GO" id="GO:0071555">
    <property type="term" value="P:cell wall organization"/>
    <property type="evidence" value="ECO:0007669"/>
    <property type="project" value="UniProtKB-KW"/>
</dbReference>
<feature type="binding site" evidence="8">
    <location>
        <position position="239"/>
    </location>
    <ligand>
        <name>substrate</name>
    </ligand>
</feature>
<keyword evidence="2 11" id="KW-0732">Signal</keyword>
<feature type="chain" id="PRO_5026939631" evidence="11">
    <location>
        <begin position="36"/>
        <end position="405"/>
    </location>
</feature>